<dbReference type="SUPFAM" id="SSF56601">
    <property type="entry name" value="beta-lactamase/transpeptidase-like"/>
    <property type="match status" value="1"/>
</dbReference>
<evidence type="ECO:0000259" key="1">
    <source>
        <dbReference type="Pfam" id="PF00144"/>
    </source>
</evidence>
<proteinExistence type="predicted"/>
<dbReference type="RefSeq" id="WP_068260331.1">
    <property type="nucleotide sequence ID" value="NZ_LWSK01000016.1"/>
</dbReference>
<dbReference type="EMBL" id="VRLW01000001">
    <property type="protein sequence ID" value="KAA1259192.1"/>
    <property type="molecule type" value="Genomic_DNA"/>
</dbReference>
<dbReference type="InterPro" id="IPR001466">
    <property type="entry name" value="Beta-lactam-related"/>
</dbReference>
<dbReference type="PANTHER" id="PTHR43283">
    <property type="entry name" value="BETA-LACTAMASE-RELATED"/>
    <property type="match status" value="1"/>
</dbReference>
<comment type="caution">
    <text evidence="2">The sequence shown here is derived from an EMBL/GenBank/DDBJ whole genome shotgun (WGS) entry which is preliminary data.</text>
</comment>
<dbReference type="Gene3D" id="3.40.710.10">
    <property type="entry name" value="DD-peptidase/beta-lactamase superfamily"/>
    <property type="match status" value="1"/>
</dbReference>
<dbReference type="PANTHER" id="PTHR43283:SF3">
    <property type="entry name" value="BETA-LACTAMASE FAMILY PROTEIN (AFU_ORTHOLOGUE AFUA_5G07500)"/>
    <property type="match status" value="1"/>
</dbReference>
<organism evidence="2 3">
    <name type="scientific">Rubripirellula obstinata</name>
    <dbReference type="NCBI Taxonomy" id="406547"/>
    <lineage>
        <taxon>Bacteria</taxon>
        <taxon>Pseudomonadati</taxon>
        <taxon>Planctomycetota</taxon>
        <taxon>Planctomycetia</taxon>
        <taxon>Pirellulales</taxon>
        <taxon>Pirellulaceae</taxon>
        <taxon>Rubripirellula</taxon>
    </lineage>
</organism>
<dbReference type="InterPro" id="IPR012338">
    <property type="entry name" value="Beta-lactam/transpept-like"/>
</dbReference>
<dbReference type="InterPro" id="IPR050789">
    <property type="entry name" value="Diverse_Enzym_Activities"/>
</dbReference>
<accession>A0A5B1CG82</accession>
<name>A0A5B1CG82_9BACT</name>
<dbReference type="Proteomes" id="UP000322699">
    <property type="component" value="Unassembled WGS sequence"/>
</dbReference>
<feature type="domain" description="Beta-lactamase-related" evidence="1">
    <location>
        <begin position="45"/>
        <end position="380"/>
    </location>
</feature>
<keyword evidence="3" id="KW-1185">Reference proteome</keyword>
<dbReference type="Pfam" id="PF00144">
    <property type="entry name" value="Beta-lactamase"/>
    <property type="match status" value="1"/>
</dbReference>
<reference evidence="2 3" key="1">
    <citation type="submission" date="2019-08" db="EMBL/GenBank/DDBJ databases">
        <title>Deep-cultivation of Planctomycetes and their phenomic and genomic characterization uncovers novel biology.</title>
        <authorList>
            <person name="Wiegand S."/>
            <person name="Jogler M."/>
            <person name="Boedeker C."/>
            <person name="Pinto D."/>
            <person name="Vollmers J."/>
            <person name="Rivas-Marin E."/>
            <person name="Kohn T."/>
            <person name="Peeters S.H."/>
            <person name="Heuer A."/>
            <person name="Rast P."/>
            <person name="Oberbeckmann S."/>
            <person name="Bunk B."/>
            <person name="Jeske O."/>
            <person name="Meyerdierks A."/>
            <person name="Storesund J.E."/>
            <person name="Kallscheuer N."/>
            <person name="Luecker S."/>
            <person name="Lage O.M."/>
            <person name="Pohl T."/>
            <person name="Merkel B.J."/>
            <person name="Hornburger P."/>
            <person name="Mueller R.-W."/>
            <person name="Bruemmer F."/>
            <person name="Labrenz M."/>
            <person name="Spormann A.M."/>
            <person name="Op Den Camp H."/>
            <person name="Overmann J."/>
            <person name="Amann R."/>
            <person name="Jetten M.S.M."/>
            <person name="Mascher T."/>
            <person name="Medema M.H."/>
            <person name="Devos D.P."/>
            <person name="Kaster A.-K."/>
            <person name="Ovreas L."/>
            <person name="Rohde M."/>
            <person name="Galperin M.Y."/>
            <person name="Jogler C."/>
        </authorList>
    </citation>
    <scope>NUCLEOTIDE SEQUENCE [LARGE SCALE GENOMIC DNA]</scope>
    <source>
        <strain evidence="2 3">LF1</strain>
    </source>
</reference>
<dbReference type="OrthoDB" id="9770183at2"/>
<evidence type="ECO:0000313" key="3">
    <source>
        <dbReference type="Proteomes" id="UP000322699"/>
    </source>
</evidence>
<gene>
    <name evidence="2" type="primary">pbpX</name>
    <name evidence="2" type="ORF">LF1_17210</name>
</gene>
<evidence type="ECO:0000313" key="2">
    <source>
        <dbReference type="EMBL" id="KAA1259192.1"/>
    </source>
</evidence>
<dbReference type="AlphaFoldDB" id="A0A5B1CG82"/>
<sequence length="418" mass="46633">MNKISLIGFAFLLMLILMSPLPGQDPLASRLEAQEFSGEAGTKLRNCLDASVRDGSVPGGIVILIHRGETVFRESFGYRDLRNQRRFELTTPFRAASLSKSIISTLVVELASEGILDLEDPIDKALPKTRELRLRGSKPLDRMPTLRECLHHTAGFTADEAKGGRPWLLFRGQGVTLAEAVDAELKLPMARQPGVRFAYSGIGYDIVGRVIEVATGQLLEDVLQNRMCKPLGMTGTTFYADEDSADELASFYWRWRSDGSFRRQLDPRIVPHGQYASVGGGIVTTADDLAKFMLMHRNGGLVDGKTWTEKPYLQQQYFRKRPGAFYGLGFTLGTAEESGVASWILHTGSSGTMFWWDRQTDTIGIIVTQQRYSDGDDIPETEKRIAKDADSWQATLKADYIDPVFGWRPLKKGYKIIP</sequence>
<protein>
    <submittedName>
        <fullName evidence="2">Putative penicillin-binding protein PbpX</fullName>
    </submittedName>
</protein>